<dbReference type="FunCoup" id="E3NNX7">
    <property type="interactions" value="1"/>
</dbReference>
<accession>E3NNX7</accession>
<dbReference type="eggNOG" id="ENOG502T0SN">
    <property type="taxonomic scope" value="Eukaryota"/>
</dbReference>
<organism evidence="3">
    <name type="scientific">Caenorhabditis remanei</name>
    <name type="common">Caenorhabditis vulgaris</name>
    <dbReference type="NCBI Taxonomy" id="31234"/>
    <lineage>
        <taxon>Eukaryota</taxon>
        <taxon>Metazoa</taxon>
        <taxon>Ecdysozoa</taxon>
        <taxon>Nematoda</taxon>
        <taxon>Chromadorea</taxon>
        <taxon>Rhabditida</taxon>
        <taxon>Rhabditina</taxon>
        <taxon>Rhabditomorpha</taxon>
        <taxon>Rhabditoidea</taxon>
        <taxon>Rhabditidae</taxon>
        <taxon>Peloderinae</taxon>
        <taxon>Caenorhabditis</taxon>
    </lineage>
</organism>
<keyword evidence="3" id="KW-1185">Reference proteome</keyword>
<dbReference type="OMA" id="WINLSLV"/>
<evidence type="ECO:0000313" key="3">
    <source>
        <dbReference type="Proteomes" id="UP000008281"/>
    </source>
</evidence>
<proteinExistence type="predicted"/>
<protein>
    <recommendedName>
        <fullName evidence="1">Nucleolus and neural progenitor protein-like N-terminal domain-containing protein</fullName>
    </recommendedName>
</protein>
<sequence>MTEKEGDEELIEFLNSISSTPPSNFFEHLPSSDTTTVRTMNFALKSIISQLATPINLEAESMCGWLIYKQGGPQRHQKFFGFWRQMSRNVSKFNEMSLVKRLNSVLKKAENSRNSMYKIEKNSLKFLASEWLKRLFLLEKIAKSAKKCAENALGQLEIAQWINLSLVIFAVSAQIYSDVLKQTVEMERTWCPTISAIFRDIDERFPMKLSDLEVVKRLKLISENRKNLAGNSEIMRLLKFSTEKIEEANVENELRQKT</sequence>
<dbReference type="EMBL" id="DS269278">
    <property type="protein sequence ID" value="EFP11827.1"/>
    <property type="molecule type" value="Genomic_DNA"/>
</dbReference>
<dbReference type="InParanoid" id="E3NNX7"/>
<evidence type="ECO:0000313" key="2">
    <source>
        <dbReference type="EMBL" id="EFP11827.1"/>
    </source>
</evidence>
<dbReference type="InterPro" id="IPR027951">
    <property type="entry name" value="Nepro_N"/>
</dbReference>
<dbReference type="Proteomes" id="UP000008281">
    <property type="component" value="Unassembled WGS sequence"/>
</dbReference>
<name>E3NNX7_CAERE</name>
<dbReference type="AlphaFoldDB" id="E3NNX7"/>
<gene>
    <name evidence="2" type="ORF">CRE_22209</name>
</gene>
<dbReference type="HOGENOM" id="CLU_062086_0_0_1"/>
<evidence type="ECO:0000259" key="1">
    <source>
        <dbReference type="Pfam" id="PF14780"/>
    </source>
</evidence>
<reference evidence="2" key="1">
    <citation type="submission" date="2007-07" db="EMBL/GenBank/DDBJ databases">
        <title>PCAP assembly of the Caenorhabditis remanei genome.</title>
        <authorList>
            <consortium name="The Caenorhabditis remanei Sequencing Consortium"/>
            <person name="Wilson R.K."/>
        </authorList>
    </citation>
    <scope>NUCLEOTIDE SEQUENCE [LARGE SCALE GENOMIC DNA]</scope>
    <source>
        <strain evidence="2">PB4641</strain>
    </source>
</reference>
<dbReference type="Pfam" id="PF14780">
    <property type="entry name" value="NEPRO_N"/>
    <property type="match status" value="1"/>
</dbReference>
<dbReference type="OrthoDB" id="5816211at2759"/>
<feature type="domain" description="Nucleolus and neural progenitor protein-like N-terminal" evidence="1">
    <location>
        <begin position="30"/>
        <end position="177"/>
    </location>
</feature>